<protein>
    <recommendedName>
        <fullName evidence="3">Retrotransposon gag domain-containing protein</fullName>
    </recommendedName>
</protein>
<comment type="caution">
    <text evidence="1">The sequence shown here is derived from an EMBL/GenBank/DDBJ whole genome shotgun (WGS) entry which is preliminary data.</text>
</comment>
<dbReference type="PANTHER" id="PTHR37610">
    <property type="entry name" value="CCHC-TYPE DOMAIN-CONTAINING PROTEIN"/>
    <property type="match status" value="1"/>
</dbReference>
<accession>A0A9R1WVE3</accession>
<dbReference type="PANTHER" id="PTHR37610:SF97">
    <property type="entry name" value="RETROTRANSPOSON GAG DOMAIN-CONTAINING PROTEIN"/>
    <property type="match status" value="1"/>
</dbReference>
<reference evidence="1 2" key="1">
    <citation type="journal article" date="2017" name="Nat. Commun.">
        <title>Genome assembly with in vitro proximity ligation data and whole-genome triplication in lettuce.</title>
        <authorList>
            <person name="Reyes-Chin-Wo S."/>
            <person name="Wang Z."/>
            <person name="Yang X."/>
            <person name="Kozik A."/>
            <person name="Arikit S."/>
            <person name="Song C."/>
            <person name="Xia L."/>
            <person name="Froenicke L."/>
            <person name="Lavelle D.O."/>
            <person name="Truco M.J."/>
            <person name="Xia R."/>
            <person name="Zhu S."/>
            <person name="Xu C."/>
            <person name="Xu H."/>
            <person name="Xu X."/>
            <person name="Cox K."/>
            <person name="Korf I."/>
            <person name="Meyers B.C."/>
            <person name="Michelmore R.W."/>
        </authorList>
    </citation>
    <scope>NUCLEOTIDE SEQUENCE [LARGE SCALE GENOMIC DNA]</scope>
    <source>
        <strain evidence="2">cv. Salinas</strain>
        <tissue evidence="1">Seedlings</tissue>
    </source>
</reference>
<keyword evidence="2" id="KW-1185">Reference proteome</keyword>
<proteinExistence type="predicted"/>
<dbReference type="EMBL" id="NBSK02000009">
    <property type="protein sequence ID" value="KAJ0186947.1"/>
    <property type="molecule type" value="Genomic_DNA"/>
</dbReference>
<evidence type="ECO:0000313" key="2">
    <source>
        <dbReference type="Proteomes" id="UP000235145"/>
    </source>
</evidence>
<evidence type="ECO:0008006" key="3">
    <source>
        <dbReference type="Google" id="ProtNLM"/>
    </source>
</evidence>
<sequence>MEKEIRSRVKYANTAKNIWNDLRERFEKKSASRAYELKQLLTTIRKDKISTSTYYINTLGQDKLYALALALNFLSGIGTKFSTSRTQILATTHVPTIGEAYHLVSEDEQQWVVLIG</sequence>
<gene>
    <name evidence="1" type="ORF">LSAT_V11C900483070</name>
</gene>
<dbReference type="AlphaFoldDB" id="A0A9R1WVE3"/>
<organism evidence="1 2">
    <name type="scientific">Lactuca sativa</name>
    <name type="common">Garden lettuce</name>
    <dbReference type="NCBI Taxonomy" id="4236"/>
    <lineage>
        <taxon>Eukaryota</taxon>
        <taxon>Viridiplantae</taxon>
        <taxon>Streptophyta</taxon>
        <taxon>Embryophyta</taxon>
        <taxon>Tracheophyta</taxon>
        <taxon>Spermatophyta</taxon>
        <taxon>Magnoliopsida</taxon>
        <taxon>eudicotyledons</taxon>
        <taxon>Gunneridae</taxon>
        <taxon>Pentapetalae</taxon>
        <taxon>asterids</taxon>
        <taxon>campanulids</taxon>
        <taxon>Asterales</taxon>
        <taxon>Asteraceae</taxon>
        <taxon>Cichorioideae</taxon>
        <taxon>Cichorieae</taxon>
        <taxon>Lactucinae</taxon>
        <taxon>Lactuca</taxon>
    </lineage>
</organism>
<evidence type="ECO:0000313" key="1">
    <source>
        <dbReference type="EMBL" id="KAJ0186947.1"/>
    </source>
</evidence>
<dbReference type="Proteomes" id="UP000235145">
    <property type="component" value="Unassembled WGS sequence"/>
</dbReference>
<name>A0A9R1WVE3_LACSA</name>